<evidence type="ECO:0000256" key="1">
    <source>
        <dbReference type="SAM" id="Phobius"/>
    </source>
</evidence>
<keyword evidence="1" id="KW-1133">Transmembrane helix</keyword>
<evidence type="ECO:0000313" key="2">
    <source>
        <dbReference type="EMBL" id="ABQ93502.1"/>
    </source>
</evidence>
<feature type="transmembrane region" description="Helical" evidence="1">
    <location>
        <begin position="6"/>
        <end position="27"/>
    </location>
</feature>
<gene>
    <name evidence="2" type="ordered locus">PsycPRwf_0547</name>
</gene>
<protein>
    <submittedName>
        <fullName evidence="2">Uncharacterized protein</fullName>
    </submittedName>
</protein>
<dbReference type="EMBL" id="CP000713">
    <property type="protein sequence ID" value="ABQ93502.1"/>
    <property type="molecule type" value="Genomic_DNA"/>
</dbReference>
<dbReference type="KEGG" id="prw:PsycPRwf_0547"/>
<dbReference type="STRING" id="349106.PsycPRwf_0547"/>
<sequence length="38" mass="4144">MPGGFAGVDVFFVISGFLMTGIIFRGLENNHLLIFLLS</sequence>
<dbReference type="eggNOG" id="COG1835">
    <property type="taxonomic scope" value="Bacteria"/>
</dbReference>
<name>A5WCW1_PSYWF</name>
<accession>A5WCW1</accession>
<proteinExistence type="predicted"/>
<reference evidence="2" key="1">
    <citation type="submission" date="2007-05" db="EMBL/GenBank/DDBJ databases">
        <title>Complete sequence of chromosome of Psychrobacter sp. PRwf-1.</title>
        <authorList>
            <consortium name="US DOE Joint Genome Institute"/>
            <person name="Copeland A."/>
            <person name="Lucas S."/>
            <person name="Lapidus A."/>
            <person name="Barry K."/>
            <person name="Detter J.C."/>
            <person name="Glavina del Rio T."/>
            <person name="Hammon N."/>
            <person name="Israni S."/>
            <person name="Dalin E."/>
            <person name="Tice H."/>
            <person name="Pitluck S."/>
            <person name="Chain P."/>
            <person name="Malfatti S."/>
            <person name="Shin M."/>
            <person name="Vergez L."/>
            <person name="Schmutz J."/>
            <person name="Larimer F."/>
            <person name="Land M."/>
            <person name="Hauser L."/>
            <person name="Kyrpides N."/>
            <person name="Kim E."/>
            <person name="Tiedje J."/>
            <person name="Richardson P."/>
        </authorList>
    </citation>
    <scope>NUCLEOTIDE SEQUENCE [LARGE SCALE GENOMIC DNA]</scope>
    <source>
        <strain evidence="2">PRwf-1</strain>
    </source>
</reference>
<dbReference type="HOGENOM" id="CLU_3331972_0_0_6"/>
<dbReference type="AlphaFoldDB" id="A5WCW1"/>
<organism evidence="2">
    <name type="scientific">Psychrobacter sp. (strain PRwf-1)</name>
    <dbReference type="NCBI Taxonomy" id="349106"/>
    <lineage>
        <taxon>Bacteria</taxon>
        <taxon>Pseudomonadati</taxon>
        <taxon>Pseudomonadota</taxon>
        <taxon>Gammaproteobacteria</taxon>
        <taxon>Moraxellales</taxon>
        <taxon>Moraxellaceae</taxon>
        <taxon>Psychrobacter</taxon>
    </lineage>
</organism>
<keyword evidence="1" id="KW-0472">Membrane</keyword>
<keyword evidence="1" id="KW-0812">Transmembrane</keyword>